<dbReference type="InterPro" id="IPR036388">
    <property type="entry name" value="WH-like_DNA-bd_sf"/>
</dbReference>
<dbReference type="InterPro" id="IPR016032">
    <property type="entry name" value="Sig_transdc_resp-reg_C-effctor"/>
</dbReference>
<name>A0A0F9KF58_9ZZZZ</name>
<evidence type="ECO:0000313" key="2">
    <source>
        <dbReference type="EMBL" id="KKM13940.1"/>
    </source>
</evidence>
<dbReference type="SMART" id="SM00421">
    <property type="entry name" value="HTH_LUXR"/>
    <property type="match status" value="1"/>
</dbReference>
<dbReference type="InterPro" id="IPR000792">
    <property type="entry name" value="Tscrpt_reg_LuxR_C"/>
</dbReference>
<feature type="domain" description="HTH luxR-type" evidence="1">
    <location>
        <begin position="31"/>
        <end position="87"/>
    </location>
</feature>
<comment type="caution">
    <text evidence="2">The sequence shown here is derived from an EMBL/GenBank/DDBJ whole genome shotgun (WGS) entry which is preliminary data.</text>
</comment>
<dbReference type="SUPFAM" id="SSF46894">
    <property type="entry name" value="C-terminal effector domain of the bipartite response regulators"/>
    <property type="match status" value="1"/>
</dbReference>
<dbReference type="Gene3D" id="1.10.10.10">
    <property type="entry name" value="Winged helix-like DNA-binding domain superfamily/Winged helix DNA-binding domain"/>
    <property type="match status" value="1"/>
</dbReference>
<dbReference type="AlphaFoldDB" id="A0A0F9KF58"/>
<organism evidence="2">
    <name type="scientific">marine sediment metagenome</name>
    <dbReference type="NCBI Taxonomy" id="412755"/>
    <lineage>
        <taxon>unclassified sequences</taxon>
        <taxon>metagenomes</taxon>
        <taxon>ecological metagenomes</taxon>
    </lineage>
</organism>
<sequence length="110" mass="12076">MNKQKVSKEICQHTFCITCVNAFEQDTGDKVFHITPSQYRVIAYLMKGYSNKQIGAALGLSVLTIKNHFSAIRVTTGQTRVGIAILFITGRIIVRSRAAKALSSIESIGT</sequence>
<reference evidence="2" key="1">
    <citation type="journal article" date="2015" name="Nature">
        <title>Complex archaea that bridge the gap between prokaryotes and eukaryotes.</title>
        <authorList>
            <person name="Spang A."/>
            <person name="Saw J.H."/>
            <person name="Jorgensen S.L."/>
            <person name="Zaremba-Niedzwiedzka K."/>
            <person name="Martijn J."/>
            <person name="Lind A.E."/>
            <person name="van Eijk R."/>
            <person name="Schleper C."/>
            <person name="Guy L."/>
            <person name="Ettema T.J."/>
        </authorList>
    </citation>
    <scope>NUCLEOTIDE SEQUENCE</scope>
</reference>
<gene>
    <name evidence="2" type="ORF">LCGC14_1711120</name>
</gene>
<dbReference type="GO" id="GO:0006355">
    <property type="term" value="P:regulation of DNA-templated transcription"/>
    <property type="evidence" value="ECO:0007669"/>
    <property type="project" value="InterPro"/>
</dbReference>
<dbReference type="GO" id="GO:0003677">
    <property type="term" value="F:DNA binding"/>
    <property type="evidence" value="ECO:0007669"/>
    <property type="project" value="InterPro"/>
</dbReference>
<dbReference type="EMBL" id="LAZR01015261">
    <property type="protein sequence ID" value="KKM13940.1"/>
    <property type="molecule type" value="Genomic_DNA"/>
</dbReference>
<dbReference type="Pfam" id="PF00196">
    <property type="entry name" value="GerE"/>
    <property type="match status" value="1"/>
</dbReference>
<protein>
    <recommendedName>
        <fullName evidence="1">HTH luxR-type domain-containing protein</fullName>
    </recommendedName>
</protein>
<accession>A0A0F9KF58</accession>
<evidence type="ECO:0000259" key="1">
    <source>
        <dbReference type="SMART" id="SM00421"/>
    </source>
</evidence>
<proteinExistence type="predicted"/>
<dbReference type="PRINTS" id="PR00038">
    <property type="entry name" value="HTHLUXR"/>
</dbReference>